<keyword evidence="8 17" id="KW-0812">Transmembrane</keyword>
<evidence type="ECO:0000256" key="8">
    <source>
        <dbReference type="ARBA" id="ARBA00022692"/>
    </source>
</evidence>
<reference evidence="18 19" key="1">
    <citation type="submission" date="2006-09" db="EMBL/GenBank/DDBJ databases">
        <authorList>
            <person name="Emerson D."/>
            <person name="Ferriera S."/>
            <person name="Johnson J."/>
            <person name="Kravitz S."/>
            <person name="Halpern A."/>
            <person name="Remington K."/>
            <person name="Beeson K."/>
            <person name="Tran B."/>
            <person name="Rogers Y.-H."/>
            <person name="Friedman R."/>
            <person name="Venter J.C."/>
        </authorList>
    </citation>
    <scope>NUCLEOTIDE SEQUENCE [LARGE SCALE GENOMIC DNA]</scope>
    <source>
        <strain evidence="18 19">PV-1</strain>
    </source>
</reference>
<dbReference type="GO" id="GO:0046474">
    <property type="term" value="P:glycerophospholipid biosynthetic process"/>
    <property type="evidence" value="ECO:0007669"/>
    <property type="project" value="TreeGrafter"/>
</dbReference>
<proteinExistence type="inferred from homology"/>
<dbReference type="EMBL" id="AATS01000001">
    <property type="protein sequence ID" value="EAU55850.1"/>
    <property type="molecule type" value="Genomic_DNA"/>
</dbReference>
<evidence type="ECO:0000256" key="7">
    <source>
        <dbReference type="ARBA" id="ARBA00022679"/>
    </source>
</evidence>
<dbReference type="Gene3D" id="1.20.120.1760">
    <property type="match status" value="1"/>
</dbReference>
<comment type="pathway">
    <text evidence="2">Phospholipid metabolism; phosphatidylglycerol biosynthesis; phosphatidylglycerol from CDP-diacylglycerol: step 1/2.</text>
</comment>
<evidence type="ECO:0000256" key="4">
    <source>
        <dbReference type="ARBA" id="ARBA00013170"/>
    </source>
</evidence>
<dbReference type="InterPro" id="IPR043130">
    <property type="entry name" value="CDP-OH_PTrfase_TM_dom"/>
</dbReference>
<keyword evidence="10" id="KW-0443">Lipid metabolism</keyword>
<dbReference type="AlphaFoldDB" id="Q0F3U1"/>
<evidence type="ECO:0000256" key="2">
    <source>
        <dbReference type="ARBA" id="ARBA00005042"/>
    </source>
</evidence>
<evidence type="ECO:0000256" key="11">
    <source>
        <dbReference type="ARBA" id="ARBA00023136"/>
    </source>
</evidence>
<evidence type="ECO:0000256" key="1">
    <source>
        <dbReference type="ARBA" id="ARBA00004141"/>
    </source>
</evidence>
<dbReference type="OrthoDB" id="5296679at2"/>
<dbReference type="InterPro" id="IPR000462">
    <property type="entry name" value="CDP-OH_P_trans"/>
</dbReference>
<organism evidence="18 19">
    <name type="scientific">Mariprofundus ferrooxydans PV-1</name>
    <dbReference type="NCBI Taxonomy" id="314345"/>
    <lineage>
        <taxon>Bacteria</taxon>
        <taxon>Pseudomonadati</taxon>
        <taxon>Pseudomonadota</taxon>
        <taxon>Candidatius Mariprofundia</taxon>
        <taxon>Mariprofundales</taxon>
        <taxon>Mariprofundaceae</taxon>
        <taxon>Mariprofundus</taxon>
    </lineage>
</organism>
<dbReference type="FunCoup" id="Q0F3U1">
    <property type="interactions" value="447"/>
</dbReference>
<accession>Q0F3U1</accession>
<keyword evidence="19" id="KW-1185">Reference proteome</keyword>
<feature type="transmembrane region" description="Helical" evidence="17">
    <location>
        <begin position="151"/>
        <end position="168"/>
    </location>
</feature>
<dbReference type="InterPro" id="IPR048254">
    <property type="entry name" value="CDP_ALCOHOL_P_TRANSF_CS"/>
</dbReference>
<sequence length="182" mass="20102">MKWTISNQLTTGRVVIIPVFLLVFYLPGTTGYWLSAILFTFAAITDWLDGYLARSRGEVTPFGRFLDPVADKLLVATALVLLASSGQAPAVLAVIIIGREIAIGALREWLAQRSTVVHVSQIAKWKTAIQMIAIVALLLHIRIAGISMHEVGLILLWIAAALTLWSGYEYMRDAWPELIQSE</sequence>
<keyword evidence="13" id="KW-1208">Phospholipid metabolism</keyword>
<dbReference type="NCBIfam" id="TIGR00560">
    <property type="entry name" value="pgsA"/>
    <property type="match status" value="1"/>
</dbReference>
<comment type="caution">
    <text evidence="18">The sequence shown here is derived from an EMBL/GenBank/DDBJ whole genome shotgun (WGS) entry which is preliminary data.</text>
</comment>
<evidence type="ECO:0000313" key="18">
    <source>
        <dbReference type="EMBL" id="EAU55850.1"/>
    </source>
</evidence>
<evidence type="ECO:0000256" key="9">
    <source>
        <dbReference type="ARBA" id="ARBA00022989"/>
    </source>
</evidence>
<keyword evidence="6" id="KW-0444">Lipid biosynthesis</keyword>
<dbReference type="STRING" id="314344.AL013_03620"/>
<dbReference type="Proteomes" id="UP000005297">
    <property type="component" value="Unassembled WGS sequence"/>
</dbReference>
<evidence type="ECO:0000256" key="14">
    <source>
        <dbReference type="ARBA" id="ARBA00048586"/>
    </source>
</evidence>
<comment type="subcellular location">
    <subcellularLocation>
        <location evidence="1">Membrane</location>
        <topology evidence="1">Multi-pass membrane protein</topology>
    </subcellularLocation>
</comment>
<evidence type="ECO:0000256" key="5">
    <source>
        <dbReference type="ARBA" id="ARBA00014944"/>
    </source>
</evidence>
<dbReference type="PROSITE" id="PS00379">
    <property type="entry name" value="CDP_ALCOHOL_P_TRANSF"/>
    <property type="match status" value="1"/>
</dbReference>
<keyword evidence="7 16" id="KW-0808">Transferase</keyword>
<gene>
    <name evidence="18" type="ORF">SPV1_03498</name>
</gene>
<dbReference type="PIRSF" id="PIRSF000847">
    <property type="entry name" value="Phos_ph_gly_syn"/>
    <property type="match status" value="1"/>
</dbReference>
<keyword evidence="9 17" id="KW-1133">Transmembrane helix</keyword>
<evidence type="ECO:0000256" key="10">
    <source>
        <dbReference type="ARBA" id="ARBA00023098"/>
    </source>
</evidence>
<dbReference type="GO" id="GO:0008444">
    <property type="term" value="F:CDP-diacylglycerol-glycerol-3-phosphate 3-phosphatidyltransferase activity"/>
    <property type="evidence" value="ECO:0007669"/>
    <property type="project" value="UniProtKB-UniRule"/>
</dbReference>
<evidence type="ECO:0000256" key="3">
    <source>
        <dbReference type="ARBA" id="ARBA00010441"/>
    </source>
</evidence>
<protein>
    <recommendedName>
        <fullName evidence="5 15">CDP-diacylglycerol--glycerol-3-phosphate 3-phosphatidyltransferase</fullName>
        <ecNumber evidence="4 15">2.7.8.5</ecNumber>
    </recommendedName>
</protein>
<dbReference type="InterPro" id="IPR050324">
    <property type="entry name" value="CDP-alcohol_PTase-I"/>
</dbReference>
<comment type="similarity">
    <text evidence="3 16">Belongs to the CDP-alcohol phosphatidyltransferase class-I family.</text>
</comment>
<feature type="transmembrane region" description="Helical" evidence="17">
    <location>
        <begin position="73"/>
        <end position="98"/>
    </location>
</feature>
<dbReference type="RefSeq" id="WP_009850996.1">
    <property type="nucleotide sequence ID" value="NZ_DS022295.1"/>
</dbReference>
<evidence type="ECO:0000256" key="6">
    <source>
        <dbReference type="ARBA" id="ARBA00022516"/>
    </source>
</evidence>
<evidence type="ECO:0000313" key="19">
    <source>
        <dbReference type="Proteomes" id="UP000005297"/>
    </source>
</evidence>
<dbReference type="Pfam" id="PF01066">
    <property type="entry name" value="CDP-OH_P_transf"/>
    <property type="match status" value="1"/>
</dbReference>
<dbReference type="InterPro" id="IPR004570">
    <property type="entry name" value="Phosphatidylglycerol_P_synth"/>
</dbReference>
<keyword evidence="12" id="KW-0594">Phospholipid biosynthesis</keyword>
<keyword evidence="11 17" id="KW-0472">Membrane</keyword>
<dbReference type="eggNOG" id="COG0558">
    <property type="taxonomic scope" value="Bacteria"/>
</dbReference>
<dbReference type="PANTHER" id="PTHR14269">
    <property type="entry name" value="CDP-DIACYLGLYCEROL--GLYCEROL-3-PHOSPHATE 3-PHOSPHATIDYLTRANSFERASE-RELATED"/>
    <property type="match status" value="1"/>
</dbReference>
<evidence type="ECO:0000256" key="16">
    <source>
        <dbReference type="RuleBase" id="RU003750"/>
    </source>
</evidence>
<dbReference type="PANTHER" id="PTHR14269:SF62">
    <property type="entry name" value="CDP-DIACYLGLYCEROL--GLYCEROL-3-PHOSPHATE 3-PHOSPHATIDYLTRANSFERASE 1, CHLOROPLASTIC"/>
    <property type="match status" value="1"/>
</dbReference>
<evidence type="ECO:0000256" key="13">
    <source>
        <dbReference type="ARBA" id="ARBA00023264"/>
    </source>
</evidence>
<name>Q0F3U1_9PROT</name>
<dbReference type="InParanoid" id="Q0F3U1"/>
<evidence type="ECO:0000256" key="17">
    <source>
        <dbReference type="SAM" id="Phobius"/>
    </source>
</evidence>
<feature type="transmembrane region" description="Helical" evidence="17">
    <location>
        <begin position="32"/>
        <end position="52"/>
    </location>
</feature>
<evidence type="ECO:0000256" key="15">
    <source>
        <dbReference type="NCBIfam" id="TIGR00560"/>
    </source>
</evidence>
<dbReference type="EC" id="2.7.8.5" evidence="4 15"/>
<evidence type="ECO:0000256" key="12">
    <source>
        <dbReference type="ARBA" id="ARBA00023209"/>
    </source>
</evidence>
<dbReference type="HOGENOM" id="CLU_051314_2_1_0"/>
<comment type="catalytic activity">
    <reaction evidence="14">
        <text>a CDP-1,2-diacyl-sn-glycerol + sn-glycerol 3-phosphate = a 1,2-diacyl-sn-glycero-3-phospho-(1'-sn-glycero-3'-phosphate) + CMP + H(+)</text>
        <dbReference type="Rhea" id="RHEA:12593"/>
        <dbReference type="ChEBI" id="CHEBI:15378"/>
        <dbReference type="ChEBI" id="CHEBI:57597"/>
        <dbReference type="ChEBI" id="CHEBI:58332"/>
        <dbReference type="ChEBI" id="CHEBI:60110"/>
        <dbReference type="ChEBI" id="CHEBI:60377"/>
        <dbReference type="EC" id="2.7.8.5"/>
    </reaction>
</comment>
<dbReference type="GO" id="GO:0016020">
    <property type="term" value="C:membrane"/>
    <property type="evidence" value="ECO:0007669"/>
    <property type="project" value="UniProtKB-SubCell"/>
</dbReference>
<feature type="transmembrane region" description="Helical" evidence="17">
    <location>
        <begin position="118"/>
        <end position="139"/>
    </location>
</feature>